<evidence type="ECO:0000256" key="2">
    <source>
        <dbReference type="ARBA" id="ARBA00022723"/>
    </source>
</evidence>
<dbReference type="PANTHER" id="PTHR10157:SF23">
    <property type="entry name" value="MOXD1 HOMOLOG 1"/>
    <property type="match status" value="1"/>
</dbReference>
<organism evidence="9 10">
    <name type="scientific">Trichonephila inaurata madagascariensis</name>
    <dbReference type="NCBI Taxonomy" id="2747483"/>
    <lineage>
        <taxon>Eukaryota</taxon>
        <taxon>Metazoa</taxon>
        <taxon>Ecdysozoa</taxon>
        <taxon>Arthropoda</taxon>
        <taxon>Chelicerata</taxon>
        <taxon>Arachnida</taxon>
        <taxon>Araneae</taxon>
        <taxon>Araneomorphae</taxon>
        <taxon>Entelegynae</taxon>
        <taxon>Araneoidea</taxon>
        <taxon>Nephilidae</taxon>
        <taxon>Trichonephila</taxon>
        <taxon>Trichonephila inaurata</taxon>
    </lineage>
</organism>
<dbReference type="InterPro" id="IPR014784">
    <property type="entry name" value="Cu2_ascorb_mOase-like_C"/>
</dbReference>
<dbReference type="InterPro" id="IPR036939">
    <property type="entry name" value="Cu2_ascorb_mOase_N_sf"/>
</dbReference>
<dbReference type="SUPFAM" id="SSF49742">
    <property type="entry name" value="PHM/PNGase F"/>
    <property type="match status" value="2"/>
</dbReference>
<evidence type="ECO:0000259" key="8">
    <source>
        <dbReference type="Pfam" id="PF01082"/>
    </source>
</evidence>
<comment type="caution">
    <text evidence="9">The sequence shown here is derived from an EMBL/GenBank/DDBJ whole genome shotgun (WGS) entry which is preliminary data.</text>
</comment>
<gene>
    <name evidence="9" type="primary">MOXD1</name>
    <name evidence="9" type="ORF">TNIN_266211</name>
</gene>
<dbReference type="PRINTS" id="PR00767">
    <property type="entry name" value="DBMONOXGNASE"/>
</dbReference>
<dbReference type="GO" id="GO:0005615">
    <property type="term" value="C:extracellular space"/>
    <property type="evidence" value="ECO:0007669"/>
    <property type="project" value="TreeGrafter"/>
</dbReference>
<sequence>NDTVRVIYAYHDADYLSDEMFLYHGKDRRGSKSVILLQPTTHKNQLPNDIRVWNIRLPNITIPDDTDTTYWCKIVKAPPLNKKHHVIQVEPLVSEKSLRYVHHMVLYRCLGATARELEPHVHHTGQPCYTPDTPHTYSKCESIYAAWGIGGLALVMPERAGLPLGDKPNLYFLLEVHYDNNEYHAGFVDQSGFKVYFTPNLRRYDAMTLMVGASVDPCIVVPPGRRKFTIAGHADPRCLGPDYRYLPQEVVVKPGGLGTGQEMCLAFILYYPRIARARSLSSATCDLVKSLAGLDTRNSNSDDDNSNYTFYQHFHTNNPWDTYYAGIAEAAMRFGYHSTQCYLGDGRRLQISGLITYPRNIRPYIEPAKCTYIEASRSQEQWKDNFLYSTYSAASKITSIYTLITILCYFLLKFPLPFS</sequence>
<dbReference type="Gene3D" id="2.60.120.310">
    <property type="entry name" value="Copper type II, ascorbate-dependent monooxygenase, N-terminal domain"/>
    <property type="match status" value="1"/>
</dbReference>
<accession>A0A8X6I613</accession>
<dbReference type="OrthoDB" id="10003276at2759"/>
<proteinExistence type="predicted"/>
<dbReference type="Gene3D" id="2.60.120.230">
    <property type="match status" value="1"/>
</dbReference>
<evidence type="ECO:0000313" key="9">
    <source>
        <dbReference type="EMBL" id="GFS31753.1"/>
    </source>
</evidence>
<reference evidence="9" key="1">
    <citation type="submission" date="2020-08" db="EMBL/GenBank/DDBJ databases">
        <title>Multicomponent nature underlies the extraordinary mechanical properties of spider dragline silk.</title>
        <authorList>
            <person name="Kono N."/>
            <person name="Nakamura H."/>
            <person name="Mori M."/>
            <person name="Yoshida Y."/>
            <person name="Ohtoshi R."/>
            <person name="Malay A.D."/>
            <person name="Moran D.A.P."/>
            <person name="Tomita M."/>
            <person name="Numata K."/>
            <person name="Arakawa K."/>
        </authorList>
    </citation>
    <scope>NUCLEOTIDE SEQUENCE</scope>
</reference>
<comment type="cofactor">
    <cofactor evidence="1">
        <name>Cu(2+)</name>
        <dbReference type="ChEBI" id="CHEBI:29036"/>
    </cofactor>
</comment>
<dbReference type="AlphaFoldDB" id="A0A8X6I613"/>
<evidence type="ECO:0000313" key="10">
    <source>
        <dbReference type="Proteomes" id="UP000886998"/>
    </source>
</evidence>
<evidence type="ECO:0000256" key="5">
    <source>
        <dbReference type="ARBA" id="ARBA00023033"/>
    </source>
</evidence>
<keyword evidence="4" id="KW-0186">Copper</keyword>
<keyword evidence="6" id="KW-1015">Disulfide bond</keyword>
<dbReference type="GO" id="GO:0030667">
    <property type="term" value="C:secretory granule membrane"/>
    <property type="evidence" value="ECO:0007669"/>
    <property type="project" value="TreeGrafter"/>
</dbReference>
<keyword evidence="3" id="KW-0560">Oxidoreductase</keyword>
<dbReference type="InterPro" id="IPR008977">
    <property type="entry name" value="PHM/PNGase_F_dom_sf"/>
</dbReference>
<dbReference type="InterPro" id="IPR028460">
    <property type="entry name" value="Tbh/DBH"/>
</dbReference>
<dbReference type="InterPro" id="IPR000945">
    <property type="entry name" value="DBH-like"/>
</dbReference>
<evidence type="ECO:0000256" key="6">
    <source>
        <dbReference type="ARBA" id="ARBA00023157"/>
    </source>
</evidence>
<evidence type="ECO:0000256" key="3">
    <source>
        <dbReference type="ARBA" id="ARBA00023002"/>
    </source>
</evidence>
<keyword evidence="5 9" id="KW-0503">Monooxygenase</keyword>
<feature type="non-terminal residue" evidence="9">
    <location>
        <position position="1"/>
    </location>
</feature>
<feature type="domain" description="Copper type II ascorbate-dependent monooxygenase N-terminal" evidence="8">
    <location>
        <begin position="53"/>
        <end position="182"/>
    </location>
</feature>
<dbReference type="GO" id="GO:0005507">
    <property type="term" value="F:copper ion binding"/>
    <property type="evidence" value="ECO:0007669"/>
    <property type="project" value="InterPro"/>
</dbReference>
<dbReference type="FunFam" id="2.60.120.310:FF:000004">
    <property type="entry name" value="DBH-like monooxygenase protein 1"/>
    <property type="match status" value="1"/>
</dbReference>
<dbReference type="InterPro" id="IPR000323">
    <property type="entry name" value="Cu2_ascorb_mOase_N"/>
</dbReference>
<dbReference type="GO" id="GO:0006589">
    <property type="term" value="P:octopamine biosynthetic process"/>
    <property type="evidence" value="ECO:0007669"/>
    <property type="project" value="TreeGrafter"/>
</dbReference>
<dbReference type="PANTHER" id="PTHR10157">
    <property type="entry name" value="DOPAMINE BETA HYDROXYLASE RELATED"/>
    <property type="match status" value="1"/>
</dbReference>
<dbReference type="EMBL" id="BMAV01024270">
    <property type="protein sequence ID" value="GFS31753.1"/>
    <property type="molecule type" value="Genomic_DNA"/>
</dbReference>
<keyword evidence="7" id="KW-0325">Glycoprotein</keyword>
<dbReference type="GO" id="GO:0042421">
    <property type="term" value="P:norepinephrine biosynthetic process"/>
    <property type="evidence" value="ECO:0007669"/>
    <property type="project" value="TreeGrafter"/>
</dbReference>
<dbReference type="GO" id="GO:0004500">
    <property type="term" value="F:dopamine beta-monooxygenase activity"/>
    <property type="evidence" value="ECO:0007669"/>
    <property type="project" value="InterPro"/>
</dbReference>
<dbReference type="Proteomes" id="UP000886998">
    <property type="component" value="Unassembled WGS sequence"/>
</dbReference>
<name>A0A8X6I613_9ARAC</name>
<dbReference type="Pfam" id="PF01082">
    <property type="entry name" value="Cu2_monooxygen"/>
    <property type="match status" value="1"/>
</dbReference>
<evidence type="ECO:0000256" key="4">
    <source>
        <dbReference type="ARBA" id="ARBA00023008"/>
    </source>
</evidence>
<keyword evidence="10" id="KW-1185">Reference proteome</keyword>
<dbReference type="GO" id="GO:0042420">
    <property type="term" value="P:dopamine catabolic process"/>
    <property type="evidence" value="ECO:0007669"/>
    <property type="project" value="TreeGrafter"/>
</dbReference>
<protein>
    <submittedName>
        <fullName evidence="9">DBH-like monooxygenase protein 1</fullName>
    </submittedName>
</protein>
<evidence type="ECO:0000256" key="7">
    <source>
        <dbReference type="ARBA" id="ARBA00023180"/>
    </source>
</evidence>
<keyword evidence="2" id="KW-0479">Metal-binding</keyword>
<evidence type="ECO:0000256" key="1">
    <source>
        <dbReference type="ARBA" id="ARBA00001973"/>
    </source>
</evidence>